<reference evidence="7 8" key="1">
    <citation type="submission" date="2020-08" db="EMBL/GenBank/DDBJ databases">
        <title>Plant Genome Project.</title>
        <authorList>
            <person name="Zhang R.-G."/>
        </authorList>
    </citation>
    <scope>NUCLEOTIDE SEQUENCE [LARGE SCALE GENOMIC DNA]</scope>
    <source>
        <tissue evidence="7">Rhizome</tissue>
    </source>
</reference>
<evidence type="ECO:0000313" key="7">
    <source>
        <dbReference type="EMBL" id="KAG6477602.1"/>
    </source>
</evidence>
<name>A0A8J5KI36_ZINOF</name>
<comment type="caution">
    <text evidence="7">The sequence shown here is derived from an EMBL/GenBank/DDBJ whole genome shotgun (WGS) entry which is preliminary data.</text>
</comment>
<feature type="region of interest" description="Disordered" evidence="5">
    <location>
        <begin position="460"/>
        <end position="492"/>
    </location>
</feature>
<evidence type="ECO:0000256" key="2">
    <source>
        <dbReference type="ARBA" id="ARBA00022771"/>
    </source>
</evidence>
<accession>A0A8J5KI36</accession>
<dbReference type="Pfam" id="PF00642">
    <property type="entry name" value="zf-CCCH"/>
    <property type="match status" value="1"/>
</dbReference>
<dbReference type="PANTHER" id="PTHR36886:SF3">
    <property type="entry name" value="PROTEIN FRIGIDA-ESSENTIAL 1"/>
    <property type="match status" value="1"/>
</dbReference>
<dbReference type="GO" id="GO:0008270">
    <property type="term" value="F:zinc ion binding"/>
    <property type="evidence" value="ECO:0007669"/>
    <property type="project" value="UniProtKB-KW"/>
</dbReference>
<dbReference type="InterPro" id="IPR052650">
    <property type="entry name" value="Zinc_finger_CCCH"/>
</dbReference>
<keyword evidence="3 4" id="KW-0862">Zinc</keyword>
<keyword evidence="1 4" id="KW-0479">Metal-binding</keyword>
<feature type="compositionally biased region" description="Low complexity" evidence="5">
    <location>
        <begin position="175"/>
        <end position="188"/>
    </location>
</feature>
<gene>
    <name evidence="7" type="ORF">ZIOFF_066869</name>
</gene>
<organism evidence="7 8">
    <name type="scientific">Zingiber officinale</name>
    <name type="common">Ginger</name>
    <name type="synonym">Amomum zingiber</name>
    <dbReference type="NCBI Taxonomy" id="94328"/>
    <lineage>
        <taxon>Eukaryota</taxon>
        <taxon>Viridiplantae</taxon>
        <taxon>Streptophyta</taxon>
        <taxon>Embryophyta</taxon>
        <taxon>Tracheophyta</taxon>
        <taxon>Spermatophyta</taxon>
        <taxon>Magnoliopsida</taxon>
        <taxon>Liliopsida</taxon>
        <taxon>Zingiberales</taxon>
        <taxon>Zingiberaceae</taxon>
        <taxon>Zingiber</taxon>
    </lineage>
</organism>
<feature type="domain" description="C3H1-type" evidence="6">
    <location>
        <begin position="197"/>
        <end position="224"/>
    </location>
</feature>
<dbReference type="EMBL" id="JACMSC010000018">
    <property type="protein sequence ID" value="KAG6477602.1"/>
    <property type="molecule type" value="Genomic_DNA"/>
</dbReference>
<evidence type="ECO:0000259" key="6">
    <source>
        <dbReference type="PROSITE" id="PS50103"/>
    </source>
</evidence>
<dbReference type="PANTHER" id="PTHR36886">
    <property type="entry name" value="PROTEIN FRIGIDA-ESSENTIAL 1"/>
    <property type="match status" value="1"/>
</dbReference>
<evidence type="ECO:0000256" key="3">
    <source>
        <dbReference type="ARBA" id="ARBA00022833"/>
    </source>
</evidence>
<evidence type="ECO:0000313" key="8">
    <source>
        <dbReference type="Proteomes" id="UP000734854"/>
    </source>
</evidence>
<feature type="region of interest" description="Disordered" evidence="5">
    <location>
        <begin position="147"/>
        <end position="193"/>
    </location>
</feature>
<dbReference type="InterPro" id="IPR000571">
    <property type="entry name" value="Znf_CCCH"/>
</dbReference>
<dbReference type="Gene3D" id="4.10.1000.10">
    <property type="entry name" value="Zinc finger, CCCH-type"/>
    <property type="match status" value="1"/>
</dbReference>
<dbReference type="AlphaFoldDB" id="A0A8J5KI36"/>
<protein>
    <recommendedName>
        <fullName evidence="6">C3H1-type domain-containing protein</fullName>
    </recommendedName>
</protein>
<evidence type="ECO:0000256" key="1">
    <source>
        <dbReference type="ARBA" id="ARBA00022723"/>
    </source>
</evidence>
<dbReference type="Proteomes" id="UP000734854">
    <property type="component" value="Unassembled WGS sequence"/>
</dbReference>
<evidence type="ECO:0000256" key="4">
    <source>
        <dbReference type="PROSITE-ProRule" id="PRU00723"/>
    </source>
</evidence>
<dbReference type="SUPFAM" id="SSF90229">
    <property type="entry name" value="CCCH zinc finger"/>
    <property type="match status" value="1"/>
</dbReference>
<feature type="compositionally biased region" description="Polar residues" evidence="5">
    <location>
        <begin position="464"/>
        <end position="482"/>
    </location>
</feature>
<keyword evidence="2 4" id="KW-0863">Zinc-finger</keyword>
<dbReference type="InterPro" id="IPR036855">
    <property type="entry name" value="Znf_CCCH_sf"/>
</dbReference>
<sequence>MFAFAPFRSRCGRRKTLAGVVVRESPLGMPKRSTKASADSATDPSGEVDALSAGDGDESFLEDQRECDEAGEEVVEEERVQEIEVDEVEGKGGGGGSDLPGHHDDGLPPLPIFHTSKTHEGCCKEPMLLSSNSEKSSVNSINSQTEYLRGDNLGNDSPSKLHIKKISENNNGDLSQPTSQRRPRSSSPCVQNEHASKNPAIICDFFARGWCIKGSSCRFLHKKEVVGYVSQEIQEDKGTTEDSIYCKGNSTKSDFLLQRSLVRTYGGEVHGFSQFTSKNSEHFPVDGVRQTILLGKCPVTDVPVHHDCSNNFPDRRSASVEISSRHLSGMMYNEMPSGMHRYDASFSRESLIKNPLASESNYVVGGSSMPLNVHNDSCDIYSIRKKPDDLAREYQQSHFMLHDSYTSGLSGDSLSFSGLPQKLEENTWETSVPFRPSVSLAPFIKSYCDSQYDPFIDSIDHSKQVSPSASPKGTLGSSQSQHPVGAPIAGDSKSVYDATRSVNSFTSATVGILGTSKPMHECSINTTAISPGLTTNAEEKGQIPDLAIHPRVDKSELGDNSSIEKVKSARESKEMKIFHAALVDYLKKLLKPSWKEGRLNKDTHKLIAKKAAEKVLGALQPHQVPNGPDAIDQYLLSSRPKLLKLVEAYVDKYGRS</sequence>
<dbReference type="PROSITE" id="PS50103">
    <property type="entry name" value="ZF_C3H1"/>
    <property type="match status" value="1"/>
</dbReference>
<feature type="region of interest" description="Disordered" evidence="5">
    <location>
        <begin position="19"/>
        <end position="105"/>
    </location>
</feature>
<proteinExistence type="predicted"/>
<keyword evidence="8" id="KW-1185">Reference proteome</keyword>
<evidence type="ECO:0000256" key="5">
    <source>
        <dbReference type="SAM" id="MobiDB-lite"/>
    </source>
</evidence>
<feature type="zinc finger region" description="C3H1-type" evidence="4">
    <location>
        <begin position="197"/>
        <end position="224"/>
    </location>
</feature>